<sequence>MLLLIDLAVDKAYQNRGIGKQLIKDLQKQLNEETSLLLLSAPNAMDYYPRVGFNKAENAFLIQRKR</sequence>
<dbReference type="EMBL" id="JAGGKT010000012">
    <property type="protein sequence ID" value="MBP1933637.1"/>
    <property type="molecule type" value="Genomic_DNA"/>
</dbReference>
<accession>A0ABS4GUA5</accession>
<dbReference type="CDD" id="cd04301">
    <property type="entry name" value="NAT_SF"/>
    <property type="match status" value="1"/>
</dbReference>
<comment type="caution">
    <text evidence="2">The sequence shown here is derived from an EMBL/GenBank/DDBJ whole genome shotgun (WGS) entry which is preliminary data.</text>
</comment>
<dbReference type="InterPro" id="IPR016181">
    <property type="entry name" value="Acyl_CoA_acyltransferase"/>
</dbReference>
<proteinExistence type="predicted"/>
<gene>
    <name evidence="2" type="ORF">J2Z37_003650</name>
</gene>
<dbReference type="Gene3D" id="3.40.630.30">
    <property type="match status" value="1"/>
</dbReference>
<keyword evidence="3" id="KW-1185">Reference proteome</keyword>
<dbReference type="Pfam" id="PF13673">
    <property type="entry name" value="Acetyltransf_10"/>
    <property type="match status" value="1"/>
</dbReference>
<organism evidence="2 3">
    <name type="scientific">Ammoniphilus resinae</name>
    <dbReference type="NCBI Taxonomy" id="861532"/>
    <lineage>
        <taxon>Bacteria</taxon>
        <taxon>Bacillati</taxon>
        <taxon>Bacillota</taxon>
        <taxon>Bacilli</taxon>
        <taxon>Bacillales</taxon>
        <taxon>Paenibacillaceae</taxon>
        <taxon>Aneurinibacillus group</taxon>
        <taxon>Ammoniphilus</taxon>
    </lineage>
</organism>
<evidence type="ECO:0000313" key="3">
    <source>
        <dbReference type="Proteomes" id="UP001519343"/>
    </source>
</evidence>
<reference evidence="2 3" key="1">
    <citation type="submission" date="2021-03" db="EMBL/GenBank/DDBJ databases">
        <title>Genomic Encyclopedia of Type Strains, Phase IV (KMG-IV): sequencing the most valuable type-strain genomes for metagenomic binning, comparative biology and taxonomic classification.</title>
        <authorList>
            <person name="Goeker M."/>
        </authorList>
    </citation>
    <scope>NUCLEOTIDE SEQUENCE [LARGE SCALE GENOMIC DNA]</scope>
    <source>
        <strain evidence="2 3">DSM 24738</strain>
    </source>
</reference>
<evidence type="ECO:0000259" key="1">
    <source>
        <dbReference type="PROSITE" id="PS51186"/>
    </source>
</evidence>
<evidence type="ECO:0000313" key="2">
    <source>
        <dbReference type="EMBL" id="MBP1933637.1"/>
    </source>
</evidence>
<protein>
    <submittedName>
        <fullName evidence="2">N-acetyltransferase YhbS</fullName>
    </submittedName>
</protein>
<dbReference type="PROSITE" id="PS51186">
    <property type="entry name" value="GNAT"/>
    <property type="match status" value="1"/>
</dbReference>
<name>A0ABS4GUA5_9BACL</name>
<feature type="domain" description="N-acetyltransferase" evidence="1">
    <location>
        <begin position="1"/>
        <end position="66"/>
    </location>
</feature>
<dbReference type="Proteomes" id="UP001519343">
    <property type="component" value="Unassembled WGS sequence"/>
</dbReference>
<dbReference type="SUPFAM" id="SSF55729">
    <property type="entry name" value="Acyl-CoA N-acyltransferases (Nat)"/>
    <property type="match status" value="1"/>
</dbReference>
<dbReference type="InterPro" id="IPR000182">
    <property type="entry name" value="GNAT_dom"/>
</dbReference>